<dbReference type="STRING" id="1798665.A2942_00500"/>
<gene>
    <name evidence="2" type="ORF">A2942_00500</name>
</gene>
<feature type="domain" description="PPM-type phosphatase" evidence="1">
    <location>
        <begin position="12"/>
        <end position="141"/>
    </location>
</feature>
<dbReference type="EMBL" id="MHLP01000039">
    <property type="protein sequence ID" value="OGZ11259.1"/>
    <property type="molecule type" value="Genomic_DNA"/>
</dbReference>
<comment type="caution">
    <text evidence="2">The sequence shown here is derived from an EMBL/GenBank/DDBJ whole genome shotgun (WGS) entry which is preliminary data.</text>
</comment>
<organism evidence="2 3">
    <name type="scientific">Candidatus Lloydbacteria bacterium RIFCSPLOWO2_01_FULL_50_20</name>
    <dbReference type="NCBI Taxonomy" id="1798665"/>
    <lineage>
        <taxon>Bacteria</taxon>
        <taxon>Candidatus Lloydiibacteriota</taxon>
    </lineage>
</organism>
<name>A0A1G2DCB3_9BACT</name>
<dbReference type="Proteomes" id="UP000178534">
    <property type="component" value="Unassembled WGS sequence"/>
</dbReference>
<evidence type="ECO:0000313" key="2">
    <source>
        <dbReference type="EMBL" id="OGZ11259.1"/>
    </source>
</evidence>
<sequence length="308" mass="34307">MFKFSADHHFVIGRDHVLQAKPCQDHALSFAQDDLAIAVVSDGCSSGGETDMGARMLTFTLINTIKKMRKIADDTPLSKSPAHIRFAQWIMLKEAVGLLGFSAHDALATCTYAYLTPSGGYVHLRGDGVIALRFRDGSSTLLRYDWDNNMPFYPAYADDGPRGYDCFIEAHGGSLLKEVFKEEEWMERPGRVCAKVSETMHSLSAGIQGRVIPFSRDELANMASISVFTDGVTQVDGVDWKDTVIQLLDFKTTEGAFVKRRMNRLLKDYRKRGDEPSDDIACAVVLIDCNDEKGEDYERAETPPENNT</sequence>
<evidence type="ECO:0000259" key="1">
    <source>
        <dbReference type="Pfam" id="PF13672"/>
    </source>
</evidence>
<dbReference type="AlphaFoldDB" id="A0A1G2DCB3"/>
<protein>
    <recommendedName>
        <fullName evidence="1">PPM-type phosphatase domain-containing protein</fullName>
    </recommendedName>
</protein>
<proteinExistence type="predicted"/>
<dbReference type="Pfam" id="PF13672">
    <property type="entry name" value="PP2C_2"/>
    <property type="match status" value="1"/>
</dbReference>
<accession>A0A1G2DCB3</accession>
<reference evidence="2 3" key="1">
    <citation type="journal article" date="2016" name="Nat. Commun.">
        <title>Thousands of microbial genomes shed light on interconnected biogeochemical processes in an aquifer system.</title>
        <authorList>
            <person name="Anantharaman K."/>
            <person name="Brown C.T."/>
            <person name="Hug L.A."/>
            <person name="Sharon I."/>
            <person name="Castelle C.J."/>
            <person name="Probst A.J."/>
            <person name="Thomas B.C."/>
            <person name="Singh A."/>
            <person name="Wilkins M.J."/>
            <person name="Karaoz U."/>
            <person name="Brodie E.L."/>
            <person name="Williams K.H."/>
            <person name="Hubbard S.S."/>
            <person name="Banfield J.F."/>
        </authorList>
    </citation>
    <scope>NUCLEOTIDE SEQUENCE [LARGE SCALE GENOMIC DNA]</scope>
</reference>
<evidence type="ECO:0000313" key="3">
    <source>
        <dbReference type="Proteomes" id="UP000178534"/>
    </source>
</evidence>
<dbReference type="InterPro" id="IPR001932">
    <property type="entry name" value="PPM-type_phosphatase-like_dom"/>
</dbReference>